<proteinExistence type="predicted"/>
<organism evidence="1 2">
    <name type="scientific">Lithohypha guttulata</name>
    <dbReference type="NCBI Taxonomy" id="1690604"/>
    <lineage>
        <taxon>Eukaryota</taxon>
        <taxon>Fungi</taxon>
        <taxon>Dikarya</taxon>
        <taxon>Ascomycota</taxon>
        <taxon>Pezizomycotina</taxon>
        <taxon>Eurotiomycetes</taxon>
        <taxon>Chaetothyriomycetidae</taxon>
        <taxon>Chaetothyriales</taxon>
        <taxon>Trichomeriaceae</taxon>
        <taxon>Lithohypha</taxon>
    </lineage>
</organism>
<dbReference type="Gene3D" id="3.40.630.10">
    <property type="entry name" value="Zn peptidases"/>
    <property type="match status" value="1"/>
</dbReference>
<dbReference type="EMBL" id="JAVRRG010000012">
    <property type="protein sequence ID" value="KAK5098957.1"/>
    <property type="molecule type" value="Genomic_DNA"/>
</dbReference>
<name>A0ABR0KM53_9EURO</name>
<reference evidence="1 2" key="1">
    <citation type="submission" date="2023-08" db="EMBL/GenBank/DDBJ databases">
        <title>Black Yeasts Isolated from many extreme environments.</title>
        <authorList>
            <person name="Coleine C."/>
            <person name="Stajich J.E."/>
            <person name="Selbmann L."/>
        </authorList>
    </citation>
    <scope>NUCLEOTIDE SEQUENCE [LARGE SCALE GENOMIC DNA]</scope>
    <source>
        <strain evidence="1 2">CCFEE 5885</strain>
    </source>
</reference>
<keyword evidence="2" id="KW-1185">Reference proteome</keyword>
<gene>
    <name evidence="1" type="ORF">LTR24_001585</name>
</gene>
<dbReference type="Proteomes" id="UP001345013">
    <property type="component" value="Unassembled WGS sequence"/>
</dbReference>
<evidence type="ECO:0000313" key="1">
    <source>
        <dbReference type="EMBL" id="KAK5098957.1"/>
    </source>
</evidence>
<sequence>MGLKVYSDNLNFTYNDQPLSQTKLTVGSQEVDVSAYAPYSGNTDFGGVSGELVNLIGPGGPDWALASGKIAVLNVTNSPIDLRKVLALWPGQPEWYVQTGIPTSTADAKIANLTAAAEAGVKGVIYVWDHITSGNLYGQYTPFKRLYQGTPTVYVTGDSGKAIIAAAEAKDQAQLILTDGTNAVEENGHIALLAKAKDLVTNPPKRTTVIVFVTGHMHQPAFSTTGRATSRWLKDNPHYWRGEEGGMTAVASTCVEHLGAVEWVEDLSTNSYHSSGNQSDEWIYANTPELVTLMEENWNGAYPGFLRVNNPIPKGTQAGEGEPLTDEHIPNIALITVPLYLTTEFPSDFDERQLVDVYAMKRQIDSFLSIWAKMDTMPSGSFGTVPDMA</sequence>
<dbReference type="Gene3D" id="3.50.30.30">
    <property type="match status" value="1"/>
</dbReference>
<accession>A0ABR0KM53</accession>
<protein>
    <submittedName>
        <fullName evidence="1">Uncharacterized protein</fullName>
    </submittedName>
</protein>
<comment type="caution">
    <text evidence="1">The sequence shown here is derived from an EMBL/GenBank/DDBJ whole genome shotgun (WGS) entry which is preliminary data.</text>
</comment>
<evidence type="ECO:0000313" key="2">
    <source>
        <dbReference type="Proteomes" id="UP001345013"/>
    </source>
</evidence>